<dbReference type="PANTHER" id="PTHR34060:SF2">
    <property type="entry name" value="OS03G0837900 PROTEIN"/>
    <property type="match status" value="1"/>
</dbReference>
<organism evidence="3 4">
    <name type="scientific">Cicer arietinum</name>
    <name type="common">Chickpea</name>
    <name type="synonym">Garbanzo</name>
    <dbReference type="NCBI Taxonomy" id="3827"/>
    <lineage>
        <taxon>Eukaryota</taxon>
        <taxon>Viridiplantae</taxon>
        <taxon>Streptophyta</taxon>
        <taxon>Embryophyta</taxon>
        <taxon>Tracheophyta</taxon>
        <taxon>Spermatophyta</taxon>
        <taxon>Magnoliopsida</taxon>
        <taxon>eudicotyledons</taxon>
        <taxon>Gunneridae</taxon>
        <taxon>Pentapetalae</taxon>
        <taxon>rosids</taxon>
        <taxon>fabids</taxon>
        <taxon>Fabales</taxon>
        <taxon>Fabaceae</taxon>
        <taxon>Papilionoideae</taxon>
        <taxon>50 kb inversion clade</taxon>
        <taxon>NPAAA clade</taxon>
        <taxon>Hologalegina</taxon>
        <taxon>IRL clade</taxon>
        <taxon>Cicereae</taxon>
        <taxon>Cicer</taxon>
    </lineage>
</organism>
<dbReference type="STRING" id="3827.A0A1S2YFV6"/>
<dbReference type="Gene3D" id="3.30.530.20">
    <property type="match status" value="2"/>
</dbReference>
<reference evidence="3" key="1">
    <citation type="journal article" date="2013" name="Nat. Biotechnol.">
        <title>Draft genome sequence of chickpea (Cicer arietinum) provides a resource for trait improvement.</title>
        <authorList>
            <person name="Varshney R.K."/>
            <person name="Song C."/>
            <person name="Saxena R.K."/>
            <person name="Azam S."/>
            <person name="Yu S."/>
            <person name="Sharpe A.G."/>
            <person name="Cannon S."/>
            <person name="Baek J."/>
            <person name="Rosen B.D."/>
            <person name="Tar'an B."/>
            <person name="Millan T."/>
            <person name="Zhang X."/>
            <person name="Ramsay L.D."/>
            <person name="Iwata A."/>
            <person name="Wang Y."/>
            <person name="Nelson W."/>
            <person name="Farmer A.D."/>
            <person name="Gaur P.M."/>
            <person name="Soderlund C."/>
            <person name="Penmetsa R.V."/>
            <person name="Xu C."/>
            <person name="Bharti A.K."/>
            <person name="He W."/>
            <person name="Winter P."/>
            <person name="Zhao S."/>
            <person name="Hane J.K."/>
            <person name="Carrasquilla-Garcia N."/>
            <person name="Condie J.A."/>
            <person name="Upadhyaya H.D."/>
            <person name="Luo M.C."/>
            <person name="Thudi M."/>
            <person name="Gowda C.L."/>
            <person name="Singh N.P."/>
            <person name="Lichtenzveig J."/>
            <person name="Gali K.K."/>
            <person name="Rubio J."/>
            <person name="Nadarajan N."/>
            <person name="Dolezel J."/>
            <person name="Bansal K.C."/>
            <person name="Xu X."/>
            <person name="Edwards D."/>
            <person name="Zhang G."/>
            <person name="Kahl G."/>
            <person name="Gil J."/>
            <person name="Singh K.B."/>
            <person name="Datta S.K."/>
            <person name="Jackson S.A."/>
            <person name="Wang J."/>
            <person name="Cook D.R."/>
        </authorList>
    </citation>
    <scope>NUCLEOTIDE SEQUENCE [LARGE SCALE GENOMIC DNA]</scope>
    <source>
        <strain evidence="3">cv. CDC Frontier</strain>
    </source>
</reference>
<gene>
    <name evidence="4" type="primary">LOC101501397</name>
</gene>
<dbReference type="PaxDb" id="3827-XP_004503886.1"/>
<reference evidence="4" key="2">
    <citation type="submission" date="2025-08" db="UniProtKB">
        <authorList>
            <consortium name="RefSeq"/>
        </authorList>
    </citation>
    <scope>IDENTIFICATION</scope>
    <source>
        <tissue evidence="4">Etiolated seedlings</tissue>
    </source>
</reference>
<feature type="compositionally biased region" description="Low complexity" evidence="1">
    <location>
        <begin position="506"/>
        <end position="523"/>
    </location>
</feature>
<dbReference type="GeneID" id="101501397"/>
<evidence type="ECO:0000256" key="1">
    <source>
        <dbReference type="SAM" id="MobiDB-lite"/>
    </source>
</evidence>
<keyword evidence="3" id="KW-1185">Reference proteome</keyword>
<dbReference type="Pfam" id="PF03364">
    <property type="entry name" value="Polyketide_cyc"/>
    <property type="match status" value="2"/>
</dbReference>
<dbReference type="AlphaFoldDB" id="A0A1S2YFV6"/>
<sequence length="724" mass="82467">MITTCRASSSSSSANPFSLRSSIHSKPPSLSLSLLFFPRNLNKCIALSSATQCKPRSHLEGKEGNLNNGVEEEGDREVHCELQVVSWRERRVKADISINADINSVWNSLTDYEHLADFIPNLVWSGRIPCPFPGRIWLEQRGFQRAMYWHIEARVVLDLQELLNSEWDRELHFSMVDGDFKKFEGKWSVKSGTRSSSTNLSYEVNVIPRFNFPAIFLERIIRSDLPVNLRALAYRVERNVLGSQKLPLPGDDLHKTSLAINGSSVKKINGSLRENDVLTHGEDKEGLDTSISGSLPTSSSELNSNWGIFGKTCSLDKPCLVDEVHLRRFDGLLENGGVHRCVVASITVKAPVRDVWNVMSSYESLPEIVPNLAISKILSRDNNKVRILQEGCKGLLYMVLHARVVLDLCECLEQEISFEQVEGDFDSFQGKWTFEQLGNHHTLLKYSVDSKMRKDTFLSEAIMEEVIYEDLPSNLCAIRDYVENQKASQFSEVCEQNTNSGQIVISSGSGDDNSSSSDDAFSDCNVQISSNHRPRVPGLQRDIEVLKSELLKFVAEYGQEGFMPMRKQLRLHGRVDIEKAITRMGGFRKIATIMNLSLAYKNRKPKGYWDNLENLQDEISRFQRSWGMDPSFMPSRKSFERAGRFDIARALEKWGGLHEVSRLLSLKPRRKRSRQDNLAKDRKNDEMELPDVDSEMKTASRPYISQDTHKWHKELKQLDINWVE</sequence>
<dbReference type="PANTHER" id="PTHR34060">
    <property type="entry name" value="POLYKETIDE CYCLASE / DEHYDRASE AND LIPID TRANSPORT PROTEIN"/>
    <property type="match status" value="1"/>
</dbReference>
<name>A0A1S2YFV6_CICAR</name>
<feature type="domain" description="Coenzyme Q-binding protein COQ10 START" evidence="2">
    <location>
        <begin position="98"/>
        <end position="232"/>
    </location>
</feature>
<evidence type="ECO:0000259" key="2">
    <source>
        <dbReference type="Pfam" id="PF03364"/>
    </source>
</evidence>
<dbReference type="CDD" id="cd08866">
    <property type="entry name" value="SRPBCC_11"/>
    <property type="match status" value="2"/>
</dbReference>
<dbReference type="GO" id="GO:0042548">
    <property type="term" value="P:regulation of photosynthesis, light reaction"/>
    <property type="evidence" value="ECO:0007669"/>
    <property type="project" value="TreeGrafter"/>
</dbReference>
<dbReference type="Proteomes" id="UP000087171">
    <property type="component" value="Chromosome Ca6"/>
</dbReference>
<feature type="region of interest" description="Disordered" evidence="1">
    <location>
        <begin position="502"/>
        <end position="524"/>
    </location>
</feature>
<dbReference type="InterPro" id="IPR005031">
    <property type="entry name" value="COQ10_START"/>
</dbReference>
<dbReference type="RefSeq" id="XP_004503886.1">
    <property type="nucleotide sequence ID" value="XM_004503829.3"/>
</dbReference>
<dbReference type="OrthoDB" id="2779at2759"/>
<accession>A0A1S2YFV6</accession>
<protein>
    <submittedName>
        <fullName evidence="4">Uncharacterized protein LOC101501397 isoform X1</fullName>
    </submittedName>
</protein>
<proteinExistence type="predicted"/>
<dbReference type="InterPro" id="IPR023393">
    <property type="entry name" value="START-like_dom_sf"/>
</dbReference>
<dbReference type="KEGG" id="cam:101501397"/>
<evidence type="ECO:0000313" key="4">
    <source>
        <dbReference type="RefSeq" id="XP_004503886.1"/>
    </source>
</evidence>
<dbReference type="eggNOG" id="ENOG502QSKB">
    <property type="taxonomic scope" value="Eukaryota"/>
</dbReference>
<evidence type="ECO:0000313" key="3">
    <source>
        <dbReference type="Proteomes" id="UP000087171"/>
    </source>
</evidence>
<dbReference type="SUPFAM" id="SSF55961">
    <property type="entry name" value="Bet v1-like"/>
    <property type="match status" value="2"/>
</dbReference>
<feature type="region of interest" description="Disordered" evidence="1">
    <location>
        <begin position="671"/>
        <end position="701"/>
    </location>
</feature>
<feature type="compositionally biased region" description="Low complexity" evidence="1">
    <location>
        <begin position="8"/>
        <end position="25"/>
    </location>
</feature>
<feature type="domain" description="Coenzyme Q-binding protein COQ10 START" evidence="2">
    <location>
        <begin position="348"/>
        <end position="478"/>
    </location>
</feature>
<feature type="region of interest" description="Disordered" evidence="1">
    <location>
        <begin position="1"/>
        <end position="25"/>
    </location>
</feature>
<feature type="compositionally biased region" description="Basic and acidic residues" evidence="1">
    <location>
        <begin position="674"/>
        <end position="686"/>
    </location>
</feature>